<keyword evidence="2" id="KW-1185">Reference proteome</keyword>
<proteinExistence type="predicted"/>
<protein>
    <submittedName>
        <fullName evidence="1">Uncharacterized protein</fullName>
    </submittedName>
</protein>
<name>A0AA38M2E6_9CUCU</name>
<evidence type="ECO:0000313" key="2">
    <source>
        <dbReference type="Proteomes" id="UP001168821"/>
    </source>
</evidence>
<dbReference type="AlphaFoldDB" id="A0AA38M2E6"/>
<evidence type="ECO:0000313" key="1">
    <source>
        <dbReference type="EMBL" id="KAJ3641255.1"/>
    </source>
</evidence>
<sequence>MKEGGATLGTSDENSDSENRLALVSYRFSLALEIHNATIPSSVHYFDGLSAHLSKSSSQVCSARVSCSTEPIRACCGERNKFECGGSKL</sequence>
<dbReference type="EMBL" id="JALNTZ010000009">
    <property type="protein sequence ID" value="KAJ3641255.1"/>
    <property type="molecule type" value="Genomic_DNA"/>
</dbReference>
<comment type="caution">
    <text evidence="1">The sequence shown here is derived from an EMBL/GenBank/DDBJ whole genome shotgun (WGS) entry which is preliminary data.</text>
</comment>
<dbReference type="Proteomes" id="UP001168821">
    <property type="component" value="Unassembled WGS sequence"/>
</dbReference>
<reference evidence="1" key="1">
    <citation type="journal article" date="2023" name="G3 (Bethesda)">
        <title>Whole genome assemblies of Zophobas morio and Tenebrio molitor.</title>
        <authorList>
            <person name="Kaur S."/>
            <person name="Stinson S.A."/>
            <person name="diCenzo G.C."/>
        </authorList>
    </citation>
    <scope>NUCLEOTIDE SEQUENCE</scope>
    <source>
        <strain evidence="1">QUZm001</strain>
    </source>
</reference>
<organism evidence="1 2">
    <name type="scientific">Zophobas morio</name>
    <dbReference type="NCBI Taxonomy" id="2755281"/>
    <lineage>
        <taxon>Eukaryota</taxon>
        <taxon>Metazoa</taxon>
        <taxon>Ecdysozoa</taxon>
        <taxon>Arthropoda</taxon>
        <taxon>Hexapoda</taxon>
        <taxon>Insecta</taxon>
        <taxon>Pterygota</taxon>
        <taxon>Neoptera</taxon>
        <taxon>Endopterygota</taxon>
        <taxon>Coleoptera</taxon>
        <taxon>Polyphaga</taxon>
        <taxon>Cucujiformia</taxon>
        <taxon>Tenebrionidae</taxon>
        <taxon>Zophobas</taxon>
    </lineage>
</organism>
<gene>
    <name evidence="1" type="ORF">Zmor_027769</name>
</gene>
<accession>A0AA38M2E6</accession>